<dbReference type="OrthoDB" id="9182678at2"/>
<dbReference type="RefSeq" id="WP_025694676.1">
    <property type="nucleotide sequence ID" value="NZ_ASQQ01000153.1"/>
</dbReference>
<gene>
    <name evidence="1" type="ORF">VK70_10795</name>
</gene>
<accession>A0A0F7CI32</accession>
<evidence type="ECO:0000313" key="1">
    <source>
        <dbReference type="EMBL" id="AKG34991.1"/>
    </source>
</evidence>
<name>A0A0F7CI32_PAEDU</name>
<reference evidence="1 2" key="1">
    <citation type="submission" date="2015-03" db="EMBL/GenBank/DDBJ databases">
        <authorList>
            <person name="Abdul Halim M."/>
        </authorList>
    </citation>
    <scope>NUCLEOTIDE SEQUENCE [LARGE SCALE GENOMIC DNA]</scope>
    <source>
        <strain evidence="1 2">ATCC 35681</strain>
    </source>
</reference>
<protein>
    <submittedName>
        <fullName evidence="1">Uncharacterized protein</fullName>
    </submittedName>
</protein>
<dbReference type="AlphaFoldDB" id="A0A0F7CI32"/>
<organism evidence="1 2">
    <name type="scientific">Paenibacillus durus ATCC 35681</name>
    <dbReference type="NCBI Taxonomy" id="1333534"/>
    <lineage>
        <taxon>Bacteria</taxon>
        <taxon>Bacillati</taxon>
        <taxon>Bacillota</taxon>
        <taxon>Bacilli</taxon>
        <taxon>Bacillales</taxon>
        <taxon>Paenibacillaceae</taxon>
        <taxon>Paenibacillus</taxon>
    </lineage>
</organism>
<evidence type="ECO:0000313" key="2">
    <source>
        <dbReference type="Proteomes" id="UP000034189"/>
    </source>
</evidence>
<proteinExistence type="predicted"/>
<sequence>MVSASPKSIRYSPQNDGSKLLAKGAMELKFKKKTQGAEDFARIDSYEDIECLEHCLDRNYETAYFCMIADNNIYSRESKLGTTGDIFFNAKWIYTTR</sequence>
<dbReference type="PATRIC" id="fig|1333534.5.peg.2390"/>
<dbReference type="EMBL" id="CP011114">
    <property type="protein sequence ID" value="AKG34991.1"/>
    <property type="molecule type" value="Genomic_DNA"/>
</dbReference>
<reference evidence="1 2" key="2">
    <citation type="journal article" date="2016" name="Genome Announc.">
        <title>Genome Sequence of a Gram-Positive Diazotroph, Paenibacillus durus Type Strain ATCC 35681.</title>
        <authorList>
            <person name="Halim M.A."/>
            <person name="Rahman A.Y."/>
            <person name="Sim K.S."/>
            <person name="Yam H.C."/>
            <person name="Rahim A.A."/>
            <person name="Ghazali A.H."/>
            <person name="Najimudin N."/>
        </authorList>
    </citation>
    <scope>NUCLEOTIDE SEQUENCE [LARGE SCALE GENOMIC DNA]</scope>
    <source>
        <strain evidence="1 2">ATCC 35681</strain>
    </source>
</reference>
<dbReference type="HOGENOM" id="CLU_2344015_0_0_9"/>
<dbReference type="Proteomes" id="UP000034189">
    <property type="component" value="Chromosome"/>
</dbReference>